<dbReference type="EMBL" id="JACMRX010000002">
    <property type="protein sequence ID" value="KAF7995449.1"/>
    <property type="molecule type" value="Genomic_DNA"/>
</dbReference>
<dbReference type="AlphaFoldDB" id="A0A835CTU8"/>
<dbReference type="InterPro" id="IPR052097">
    <property type="entry name" value="SET-MYND_domain_protein"/>
</dbReference>
<keyword evidence="2" id="KW-0808">Transferase</keyword>
<dbReference type="PANTHER" id="PTHR46165">
    <property type="entry name" value="SET AND MYND DOMAIN-CONTAINING PROTEIN 4"/>
    <property type="match status" value="1"/>
</dbReference>
<evidence type="ECO:0000256" key="1">
    <source>
        <dbReference type="ARBA" id="ARBA00022603"/>
    </source>
</evidence>
<keyword evidence="1" id="KW-0489">Methyltransferase</keyword>
<dbReference type="InterPro" id="IPR046341">
    <property type="entry name" value="SET_dom_sf"/>
</dbReference>
<keyword evidence="6" id="KW-0862">Zinc</keyword>
<keyword evidence="3" id="KW-0949">S-adenosyl-L-methionine</keyword>
<name>A0A835CTU8_APHGI</name>
<keyword evidence="5" id="KW-0863">Zinc-finger</keyword>
<keyword evidence="4" id="KW-0479">Metal-binding</keyword>
<keyword evidence="9" id="KW-1185">Reference proteome</keyword>
<evidence type="ECO:0000313" key="8">
    <source>
        <dbReference type="EMBL" id="KAF7995449.1"/>
    </source>
</evidence>
<protein>
    <recommendedName>
        <fullName evidence="7">MYND-type domain-containing protein</fullName>
    </recommendedName>
</protein>
<dbReference type="InterPro" id="IPR002893">
    <property type="entry name" value="Znf_MYND"/>
</dbReference>
<evidence type="ECO:0000313" key="9">
    <source>
        <dbReference type="Proteomes" id="UP000639338"/>
    </source>
</evidence>
<accession>A0A835CTU8</accession>
<evidence type="ECO:0000256" key="4">
    <source>
        <dbReference type="ARBA" id="ARBA00022723"/>
    </source>
</evidence>
<organism evidence="8 9">
    <name type="scientific">Aphidius gifuensis</name>
    <name type="common">Parasitoid wasp</name>
    <dbReference type="NCBI Taxonomy" id="684658"/>
    <lineage>
        <taxon>Eukaryota</taxon>
        <taxon>Metazoa</taxon>
        <taxon>Ecdysozoa</taxon>
        <taxon>Arthropoda</taxon>
        <taxon>Hexapoda</taxon>
        <taxon>Insecta</taxon>
        <taxon>Pterygota</taxon>
        <taxon>Neoptera</taxon>
        <taxon>Endopterygota</taxon>
        <taxon>Hymenoptera</taxon>
        <taxon>Apocrita</taxon>
        <taxon>Ichneumonoidea</taxon>
        <taxon>Braconidae</taxon>
        <taxon>Aphidiinae</taxon>
        <taxon>Aphidius</taxon>
    </lineage>
</organism>
<dbReference type="GO" id="GO:0008168">
    <property type="term" value="F:methyltransferase activity"/>
    <property type="evidence" value="ECO:0007669"/>
    <property type="project" value="UniProtKB-KW"/>
</dbReference>
<evidence type="ECO:0000259" key="7">
    <source>
        <dbReference type="PROSITE" id="PS01360"/>
    </source>
</evidence>
<dbReference type="GO" id="GO:0032259">
    <property type="term" value="P:methylation"/>
    <property type="evidence" value="ECO:0007669"/>
    <property type="project" value="UniProtKB-KW"/>
</dbReference>
<dbReference type="GO" id="GO:0005737">
    <property type="term" value="C:cytoplasm"/>
    <property type="evidence" value="ECO:0007669"/>
    <property type="project" value="TreeGrafter"/>
</dbReference>
<dbReference type="GO" id="GO:0008270">
    <property type="term" value="F:zinc ion binding"/>
    <property type="evidence" value="ECO:0007669"/>
    <property type="project" value="UniProtKB-KW"/>
</dbReference>
<reference evidence="8 9" key="1">
    <citation type="submission" date="2020-08" db="EMBL/GenBank/DDBJ databases">
        <title>Aphidius gifuensis genome sequencing and assembly.</title>
        <authorList>
            <person name="Du Z."/>
        </authorList>
    </citation>
    <scope>NUCLEOTIDE SEQUENCE [LARGE SCALE GENOMIC DNA]</scope>
    <source>
        <strain evidence="8">YNYX2018</strain>
        <tissue evidence="8">Adults</tissue>
    </source>
</reference>
<evidence type="ECO:0000256" key="3">
    <source>
        <dbReference type="ARBA" id="ARBA00022691"/>
    </source>
</evidence>
<dbReference type="SUPFAM" id="SSF144232">
    <property type="entry name" value="HIT/MYND zinc finger-like"/>
    <property type="match status" value="1"/>
</dbReference>
<dbReference type="Gene3D" id="6.10.140.2220">
    <property type="match status" value="1"/>
</dbReference>
<dbReference type="OrthoDB" id="5945798at2759"/>
<gene>
    <name evidence="8" type="ORF">HCN44_006556</name>
</gene>
<dbReference type="Proteomes" id="UP000639338">
    <property type="component" value="Unassembled WGS sequence"/>
</dbReference>
<dbReference type="PROSITE" id="PS01360">
    <property type="entry name" value="ZF_MYND_1"/>
    <property type="match status" value="1"/>
</dbReference>
<proteinExistence type="predicted"/>
<evidence type="ECO:0000256" key="2">
    <source>
        <dbReference type="ARBA" id="ARBA00022679"/>
    </source>
</evidence>
<dbReference type="Gene3D" id="1.10.220.160">
    <property type="match status" value="1"/>
</dbReference>
<comment type="caution">
    <text evidence="8">The sequence shown here is derived from an EMBL/GenBank/DDBJ whole genome shotgun (WGS) entry which is preliminary data.</text>
</comment>
<evidence type="ECO:0000256" key="5">
    <source>
        <dbReference type="ARBA" id="ARBA00022771"/>
    </source>
</evidence>
<dbReference type="PANTHER" id="PTHR46165:SF2">
    <property type="entry name" value="SET AND MYND DOMAIN-CONTAINING PROTEIN 4"/>
    <property type="match status" value="1"/>
</dbReference>
<dbReference type="SUPFAM" id="SSF82199">
    <property type="entry name" value="SET domain"/>
    <property type="match status" value="1"/>
</dbReference>
<dbReference type="Gene3D" id="2.170.270.10">
    <property type="entry name" value="SET domain"/>
    <property type="match status" value="1"/>
</dbReference>
<feature type="domain" description="MYND-type" evidence="7">
    <location>
        <begin position="266"/>
        <end position="305"/>
    </location>
</feature>
<dbReference type="GO" id="GO:0042826">
    <property type="term" value="F:histone deacetylase binding"/>
    <property type="evidence" value="ECO:0007669"/>
    <property type="project" value="TreeGrafter"/>
</dbReference>
<sequence length="468" mass="54229">MEVIKQDDEVHSLLHSITSVIKNSNFESDKSNKDHIKYILNQLDEKKNTPTPLKINKKCSIIAEEFRSNANEYLKSNLNLDIVLEELTKSIANAPPGSVEISKSYGDRSAVLFDARLISDCLLDLNQALTTGYPENLKIHLYLRQAMCHQILNPDNSKLIEKCIKKVQELLKLMDSKEQEIILEKLTNIKSIDRSKFYKWNADKHLPKLQNENKIIPGLSDAIELKYSDEFGRHMIAKRNIKPGEVLMLQKPYAKIVNTQMRYKYCWNCAEQVWASIPCNCCTDVIYCSEICRKNGNNNYHEYECPIINDMINLKMNEGSFVSLRLTILAYNEAGKSLETLMHHLDKIDAEKDPLMKGCTNNILEPKKYSSVYETNDLYKNFKNFTKMTLRIAEIYHEYLIAKKIVNSYGRKYNCVPDLSNIICELVKIVDKFCHRFRKNSIEVVNAIFILDGLLTLTENRYFDLCNF</sequence>
<evidence type="ECO:0000256" key="6">
    <source>
        <dbReference type="ARBA" id="ARBA00022833"/>
    </source>
</evidence>
<dbReference type="GO" id="GO:0005634">
    <property type="term" value="C:nucleus"/>
    <property type="evidence" value="ECO:0007669"/>
    <property type="project" value="TreeGrafter"/>
</dbReference>